<keyword evidence="5 8" id="KW-0547">Nucleotide-binding</keyword>
<feature type="binding site" evidence="8">
    <location>
        <position position="89"/>
    </location>
    <ligand>
        <name>ATP</name>
        <dbReference type="ChEBI" id="CHEBI:30616"/>
    </ligand>
</feature>
<comment type="function">
    <text evidence="8">Nucleotidyltransferase involved in the post-translational modification of proteins. It can catalyze the addition of adenosine monophosphate (AMP) or uridine monophosphate (UMP) to a protein, resulting in modifications known as AMPylation and UMPylation.</text>
</comment>
<evidence type="ECO:0000313" key="10">
    <source>
        <dbReference type="Proteomes" id="UP000219465"/>
    </source>
</evidence>
<dbReference type="AlphaFoldDB" id="A0A286HL47"/>
<feature type="binding site" evidence="8">
    <location>
        <position position="91"/>
    </location>
    <ligand>
        <name>ATP</name>
        <dbReference type="ChEBI" id="CHEBI:30616"/>
    </ligand>
</feature>
<feature type="binding site" evidence="8">
    <location>
        <position position="262"/>
    </location>
    <ligand>
        <name>ATP</name>
        <dbReference type="ChEBI" id="CHEBI:30616"/>
    </ligand>
</feature>
<protein>
    <recommendedName>
        <fullName evidence="8">Protein nucleotidyltransferase YdiU</fullName>
        <ecNumber evidence="8">2.7.7.-</ecNumber>
    </recommendedName>
    <alternativeName>
        <fullName evidence="8">Protein adenylyltransferase YdiU</fullName>
        <ecNumber evidence="8">2.7.7.108</ecNumber>
    </alternativeName>
    <alternativeName>
        <fullName evidence="8">Protein uridylyltransferase YdiU</fullName>
        <ecNumber evidence="8">2.7.7.-</ecNumber>
    </alternativeName>
</protein>
<comment type="catalytic activity">
    <reaction evidence="8">
        <text>L-seryl-[protein] + UTP = O-(5'-uridylyl)-L-seryl-[protein] + diphosphate</text>
        <dbReference type="Rhea" id="RHEA:64604"/>
        <dbReference type="Rhea" id="RHEA-COMP:9863"/>
        <dbReference type="Rhea" id="RHEA-COMP:16635"/>
        <dbReference type="ChEBI" id="CHEBI:29999"/>
        <dbReference type="ChEBI" id="CHEBI:33019"/>
        <dbReference type="ChEBI" id="CHEBI:46398"/>
        <dbReference type="ChEBI" id="CHEBI:156051"/>
    </reaction>
</comment>
<comment type="catalytic activity">
    <reaction evidence="8">
        <text>L-threonyl-[protein] + ATP = 3-O-(5'-adenylyl)-L-threonyl-[protein] + diphosphate</text>
        <dbReference type="Rhea" id="RHEA:54292"/>
        <dbReference type="Rhea" id="RHEA-COMP:11060"/>
        <dbReference type="Rhea" id="RHEA-COMP:13847"/>
        <dbReference type="ChEBI" id="CHEBI:30013"/>
        <dbReference type="ChEBI" id="CHEBI:30616"/>
        <dbReference type="ChEBI" id="CHEBI:33019"/>
        <dbReference type="ChEBI" id="CHEBI:138113"/>
        <dbReference type="EC" id="2.7.7.108"/>
    </reaction>
</comment>
<feature type="binding site" evidence="8">
    <location>
        <position position="92"/>
    </location>
    <ligand>
        <name>ATP</name>
        <dbReference type="ChEBI" id="CHEBI:30616"/>
    </ligand>
</feature>
<gene>
    <name evidence="8" type="primary">ydiU</name>
    <name evidence="8" type="synonym">selO</name>
    <name evidence="9" type="ORF">SAMN05877838_0167</name>
</gene>
<dbReference type="GO" id="GO:0070733">
    <property type="term" value="F:AMPylase activity"/>
    <property type="evidence" value="ECO:0007669"/>
    <property type="project" value="UniProtKB-EC"/>
</dbReference>
<dbReference type="NCBIfam" id="NF000658">
    <property type="entry name" value="PRK00029.1"/>
    <property type="match status" value="1"/>
</dbReference>
<dbReference type="EMBL" id="OCPC01000001">
    <property type="protein sequence ID" value="SOE08447.1"/>
    <property type="molecule type" value="Genomic_DNA"/>
</dbReference>
<evidence type="ECO:0000313" key="9">
    <source>
        <dbReference type="EMBL" id="SOE08447.1"/>
    </source>
</evidence>
<comment type="catalytic activity">
    <reaction evidence="8">
        <text>L-seryl-[protein] + ATP = 3-O-(5'-adenylyl)-L-seryl-[protein] + diphosphate</text>
        <dbReference type="Rhea" id="RHEA:58120"/>
        <dbReference type="Rhea" id="RHEA-COMP:9863"/>
        <dbReference type="Rhea" id="RHEA-COMP:15073"/>
        <dbReference type="ChEBI" id="CHEBI:29999"/>
        <dbReference type="ChEBI" id="CHEBI:30616"/>
        <dbReference type="ChEBI" id="CHEBI:33019"/>
        <dbReference type="ChEBI" id="CHEBI:142516"/>
        <dbReference type="EC" id="2.7.7.108"/>
    </reaction>
</comment>
<keyword evidence="7 8" id="KW-0460">Magnesium</keyword>
<keyword evidence="3 8" id="KW-0548">Nucleotidyltransferase</keyword>
<comment type="catalytic activity">
    <reaction evidence="8">
        <text>L-tyrosyl-[protein] + ATP = O-(5'-adenylyl)-L-tyrosyl-[protein] + diphosphate</text>
        <dbReference type="Rhea" id="RHEA:54288"/>
        <dbReference type="Rhea" id="RHEA-COMP:10136"/>
        <dbReference type="Rhea" id="RHEA-COMP:13846"/>
        <dbReference type="ChEBI" id="CHEBI:30616"/>
        <dbReference type="ChEBI" id="CHEBI:33019"/>
        <dbReference type="ChEBI" id="CHEBI:46858"/>
        <dbReference type="ChEBI" id="CHEBI:83624"/>
        <dbReference type="EC" id="2.7.7.108"/>
    </reaction>
</comment>
<keyword evidence="4 8" id="KW-0479">Metal-binding</keyword>
<keyword evidence="10" id="KW-1185">Reference proteome</keyword>
<evidence type="ECO:0000256" key="7">
    <source>
        <dbReference type="ARBA" id="ARBA00022842"/>
    </source>
</evidence>
<dbReference type="GO" id="GO:0005524">
    <property type="term" value="F:ATP binding"/>
    <property type="evidence" value="ECO:0007669"/>
    <property type="project" value="UniProtKB-UniRule"/>
</dbReference>
<comment type="catalytic activity">
    <reaction evidence="8">
        <text>L-histidyl-[protein] + UTP = N(tele)-(5'-uridylyl)-L-histidyl-[protein] + diphosphate</text>
        <dbReference type="Rhea" id="RHEA:83891"/>
        <dbReference type="Rhea" id="RHEA-COMP:9745"/>
        <dbReference type="Rhea" id="RHEA-COMP:20239"/>
        <dbReference type="ChEBI" id="CHEBI:29979"/>
        <dbReference type="ChEBI" id="CHEBI:33019"/>
        <dbReference type="ChEBI" id="CHEBI:46398"/>
        <dbReference type="ChEBI" id="CHEBI:233474"/>
    </reaction>
</comment>
<evidence type="ECO:0000256" key="2">
    <source>
        <dbReference type="ARBA" id="ARBA00022679"/>
    </source>
</evidence>
<dbReference type="InterPro" id="IPR003846">
    <property type="entry name" value="SelO"/>
</dbReference>
<feature type="binding site" evidence="8">
    <location>
        <position position="176"/>
    </location>
    <ligand>
        <name>ATP</name>
        <dbReference type="ChEBI" id="CHEBI:30616"/>
    </ligand>
</feature>
<feature type="active site" description="Proton acceptor" evidence="8">
    <location>
        <position position="252"/>
    </location>
</feature>
<evidence type="ECO:0000256" key="6">
    <source>
        <dbReference type="ARBA" id="ARBA00022840"/>
    </source>
</evidence>
<feature type="binding site" evidence="8">
    <location>
        <position position="124"/>
    </location>
    <ligand>
        <name>ATP</name>
        <dbReference type="ChEBI" id="CHEBI:30616"/>
    </ligand>
</feature>
<comment type="cofactor">
    <cofactor evidence="8">
        <name>Mg(2+)</name>
        <dbReference type="ChEBI" id="CHEBI:18420"/>
    </cofactor>
    <cofactor evidence="8">
        <name>Mn(2+)</name>
        <dbReference type="ChEBI" id="CHEBI:29035"/>
    </cofactor>
</comment>
<comment type="similarity">
    <text evidence="1 8">Belongs to the SELO family.</text>
</comment>
<keyword evidence="8" id="KW-0464">Manganese</keyword>
<feature type="binding site" evidence="8">
    <location>
        <position position="183"/>
    </location>
    <ligand>
        <name>ATP</name>
        <dbReference type="ChEBI" id="CHEBI:30616"/>
    </ligand>
</feature>
<dbReference type="GO" id="GO:0000287">
    <property type="term" value="F:magnesium ion binding"/>
    <property type="evidence" value="ECO:0007669"/>
    <property type="project" value="UniProtKB-UniRule"/>
</dbReference>
<keyword evidence="6 8" id="KW-0067">ATP-binding</keyword>
<dbReference type="Proteomes" id="UP000219465">
    <property type="component" value="Unassembled WGS sequence"/>
</dbReference>
<dbReference type="HAMAP" id="MF_00692">
    <property type="entry name" value="SelO"/>
    <property type="match status" value="1"/>
</dbReference>
<reference evidence="10" key="1">
    <citation type="submission" date="2017-08" db="EMBL/GenBank/DDBJ databases">
        <authorList>
            <person name="Varghese N."/>
            <person name="Submissions S."/>
        </authorList>
    </citation>
    <scope>NUCLEOTIDE SEQUENCE [LARGE SCALE GENOMIC DNA]</scope>
    <source>
        <strain evidence="10">KCTC 23107</strain>
    </source>
</reference>
<dbReference type="RefSeq" id="WP_097104076.1">
    <property type="nucleotide sequence ID" value="NZ_OCPC01000001.1"/>
</dbReference>
<dbReference type="Pfam" id="PF02696">
    <property type="entry name" value="SelO"/>
    <property type="match status" value="1"/>
</dbReference>
<feature type="binding site" evidence="8">
    <location>
        <position position="125"/>
    </location>
    <ligand>
        <name>ATP</name>
        <dbReference type="ChEBI" id="CHEBI:30616"/>
    </ligand>
</feature>
<proteinExistence type="inferred from homology"/>
<feature type="binding site" evidence="8">
    <location>
        <position position="253"/>
    </location>
    <ligand>
        <name>Mg(2+)</name>
        <dbReference type="ChEBI" id="CHEBI:18420"/>
    </ligand>
</feature>
<dbReference type="OrthoDB" id="9776281at2"/>
<feature type="binding site" evidence="8">
    <location>
        <position position="112"/>
    </location>
    <ligand>
        <name>ATP</name>
        <dbReference type="ChEBI" id="CHEBI:30616"/>
    </ligand>
</feature>
<name>A0A286HL47_9HYPH</name>
<evidence type="ECO:0000256" key="5">
    <source>
        <dbReference type="ARBA" id="ARBA00022741"/>
    </source>
</evidence>
<dbReference type="PANTHER" id="PTHR32057">
    <property type="entry name" value="PROTEIN ADENYLYLTRANSFERASE SELO, MITOCHONDRIAL"/>
    <property type="match status" value="1"/>
</dbReference>
<accession>A0A286HL47</accession>
<evidence type="ECO:0000256" key="8">
    <source>
        <dbReference type="HAMAP-Rule" id="MF_00692"/>
    </source>
</evidence>
<dbReference type="EC" id="2.7.7.-" evidence="8"/>
<comment type="catalytic activity">
    <reaction evidence="8">
        <text>L-tyrosyl-[protein] + UTP = O-(5'-uridylyl)-L-tyrosyl-[protein] + diphosphate</text>
        <dbReference type="Rhea" id="RHEA:83887"/>
        <dbReference type="Rhea" id="RHEA-COMP:10136"/>
        <dbReference type="Rhea" id="RHEA-COMP:20238"/>
        <dbReference type="ChEBI" id="CHEBI:33019"/>
        <dbReference type="ChEBI" id="CHEBI:46398"/>
        <dbReference type="ChEBI" id="CHEBI:46858"/>
        <dbReference type="ChEBI" id="CHEBI:90602"/>
    </reaction>
</comment>
<sequence>MSTAGFRFDNTYARELEGFYVPWKGAEVPAPRMIRFNRPLALELGLDAEALDSDAGAAIFAGHTAPEGAAQLAMAYAGHQFGGFSPQLGDGRALLLGEIIDTNGKRRDIHLKGSGRTPFSRGGDGKAVLGPVLREYVIGEAMHALGVPTTRALAAVTTGEQVMRQDGPEPGAVLARVAASHLRVGTFQFFAARGETERLRQLADYAIARHYPELMDEPDRYLGLLEAVRDRQAALIAQWMQVGFVHGVMNTDNMTISGETIDYGPCAFIDGYDPATVFSSIDQHGRYAYGNQPKIAQWNLARLAETLLDLINPDDSDDAVRQASDVINEFPLAYERAWLSGMRAKLGLTREEDGDLELATGLLSVLETQNADFTRFFRSLSSAQSGDAASTRALFDNPAGFDVWLPLWRARLERDQGTAEARALAMNRLNPVYVPRNHMVEAALASATKGDLGPFERLLTVLEDPYTERPGLEVFALGAPSDFGPYTTYCGT</sequence>
<evidence type="ECO:0000256" key="1">
    <source>
        <dbReference type="ARBA" id="ARBA00009747"/>
    </source>
</evidence>
<dbReference type="GO" id="GO:0030145">
    <property type="term" value="F:manganese ion binding"/>
    <property type="evidence" value="ECO:0007669"/>
    <property type="project" value="UniProtKB-UniRule"/>
</dbReference>
<dbReference type="PANTHER" id="PTHR32057:SF14">
    <property type="entry name" value="PROTEIN ADENYLYLTRANSFERASE SELO, MITOCHONDRIAL"/>
    <property type="match status" value="1"/>
</dbReference>
<dbReference type="EC" id="2.7.7.108" evidence="8"/>
<evidence type="ECO:0000256" key="4">
    <source>
        <dbReference type="ARBA" id="ARBA00022723"/>
    </source>
</evidence>
<keyword evidence="2 8" id="KW-0808">Transferase</keyword>
<evidence type="ECO:0000256" key="3">
    <source>
        <dbReference type="ARBA" id="ARBA00022695"/>
    </source>
</evidence>
<organism evidence="9 10">
    <name type="scientific">Hoeflea halophila</name>
    <dbReference type="NCBI Taxonomy" id="714899"/>
    <lineage>
        <taxon>Bacteria</taxon>
        <taxon>Pseudomonadati</taxon>
        <taxon>Pseudomonadota</taxon>
        <taxon>Alphaproteobacteria</taxon>
        <taxon>Hyphomicrobiales</taxon>
        <taxon>Rhizobiaceae</taxon>
        <taxon>Hoeflea</taxon>
    </lineage>
</organism>
<feature type="binding site" evidence="8">
    <location>
        <position position="262"/>
    </location>
    <ligand>
        <name>Mg(2+)</name>
        <dbReference type="ChEBI" id="CHEBI:18420"/>
    </ligand>
</feature>